<evidence type="ECO:0000256" key="4">
    <source>
        <dbReference type="SAM" id="Phobius"/>
    </source>
</evidence>
<reference evidence="6 8" key="1">
    <citation type="submission" date="2015-11" db="EMBL/GenBank/DDBJ databases">
        <title>Genomic analysis of 38 Legionella species identifies large and diverse effector repertoires.</title>
        <authorList>
            <person name="Burstein D."/>
            <person name="Amaro F."/>
            <person name="Zusman T."/>
            <person name="Lifshitz Z."/>
            <person name="Cohen O."/>
            <person name="Gilbert J.A."/>
            <person name="Pupko T."/>
            <person name="Shuman H.A."/>
            <person name="Segal G."/>
        </authorList>
    </citation>
    <scope>NUCLEOTIDE SEQUENCE [LARGE SCALE GENOMIC DNA]</scope>
    <source>
        <strain evidence="6 8">WO-44C</strain>
    </source>
</reference>
<dbReference type="InterPro" id="IPR043128">
    <property type="entry name" value="Rev_trsase/Diguanyl_cyclase"/>
</dbReference>
<dbReference type="AlphaFoldDB" id="A0A0W0U6X0"/>
<dbReference type="PROSITE" id="PS50887">
    <property type="entry name" value="GGDEF"/>
    <property type="match status" value="1"/>
</dbReference>
<evidence type="ECO:0000259" key="5">
    <source>
        <dbReference type="PROSITE" id="PS50887"/>
    </source>
</evidence>
<dbReference type="EMBL" id="UASS01000001">
    <property type="protein sequence ID" value="SPX59271.1"/>
    <property type="molecule type" value="Genomic_DNA"/>
</dbReference>
<evidence type="ECO:0000256" key="2">
    <source>
        <dbReference type="ARBA" id="ARBA00012528"/>
    </source>
</evidence>
<dbReference type="Pfam" id="PF00990">
    <property type="entry name" value="GGDEF"/>
    <property type="match status" value="1"/>
</dbReference>
<keyword evidence="8" id="KW-1185">Reference proteome</keyword>
<evidence type="ECO:0000313" key="7">
    <source>
        <dbReference type="EMBL" id="SPX59271.1"/>
    </source>
</evidence>
<gene>
    <name evidence="7" type="primary">adrA_1</name>
    <name evidence="6" type="ORF">Lfee_0358</name>
    <name evidence="7" type="ORF">NCTC12022_00092</name>
</gene>
<keyword evidence="4" id="KW-1133">Transmembrane helix</keyword>
<comment type="cofactor">
    <cofactor evidence="1">
        <name>Mg(2+)</name>
        <dbReference type="ChEBI" id="CHEBI:18420"/>
    </cofactor>
</comment>
<feature type="transmembrane region" description="Helical" evidence="4">
    <location>
        <begin position="43"/>
        <end position="64"/>
    </location>
</feature>
<dbReference type="STRING" id="453.Lfee_0358"/>
<dbReference type="PANTHER" id="PTHR45138:SF9">
    <property type="entry name" value="DIGUANYLATE CYCLASE DGCM-RELATED"/>
    <property type="match status" value="1"/>
</dbReference>
<keyword evidence="7" id="KW-0548">Nucleotidyltransferase</keyword>
<dbReference type="OrthoDB" id="9813903at2"/>
<dbReference type="SMART" id="SM00267">
    <property type="entry name" value="GGDEF"/>
    <property type="match status" value="1"/>
</dbReference>
<dbReference type="EMBL" id="LNYB01000013">
    <property type="protein sequence ID" value="KTD03763.1"/>
    <property type="molecule type" value="Genomic_DNA"/>
</dbReference>
<sequence>MVKQKEEKSLLLLEGSLRAIPFNIVLSSLLAAILLYHDTPVALVGFWLFSIVLVSLIRWFFCFYVIRKGLLHKSSLLITFVSLTLLMGTVWGASYWLTLPYLSQPNEFIVILVLGGMSAGSIASLSAYLPAYYAYIIPMFLPVIAYNFYIMNPDRAILALMFLLFIIMLIISAILNHRLLNQSLLLSNEKEKLIDKLHLLSITDPLTGAYNRRHFQSILEQELSKKRTNQSLLTLILVDVDNFKEINDKFGHPHGDRVLIETVQQLKKAFRREHDRLFRLGGDEFCIVLNNQSVQEIISLCQELVKIYPSNHMDGSFITLSIGILPIPVDSKANYDRIISSVDNALYKAKQSGKAKIVTFQSIN</sequence>
<feature type="transmembrane region" description="Helical" evidence="4">
    <location>
        <begin position="108"/>
        <end position="125"/>
    </location>
</feature>
<keyword evidence="4" id="KW-0472">Membrane</keyword>
<organism evidence="6 8">
    <name type="scientific">Legionella feeleii</name>
    <dbReference type="NCBI Taxonomy" id="453"/>
    <lineage>
        <taxon>Bacteria</taxon>
        <taxon>Pseudomonadati</taxon>
        <taxon>Pseudomonadota</taxon>
        <taxon>Gammaproteobacteria</taxon>
        <taxon>Legionellales</taxon>
        <taxon>Legionellaceae</taxon>
        <taxon>Legionella</taxon>
    </lineage>
</organism>
<dbReference type="EC" id="2.7.7.65" evidence="2"/>
<dbReference type="RefSeq" id="WP_058443582.1">
    <property type="nucleotide sequence ID" value="NZ_CAAAHT010000076.1"/>
</dbReference>
<proteinExistence type="predicted"/>
<feature type="transmembrane region" description="Helical" evidence="4">
    <location>
        <begin position="20"/>
        <end position="37"/>
    </location>
</feature>
<dbReference type="GO" id="GO:1902201">
    <property type="term" value="P:negative regulation of bacterial-type flagellum-dependent cell motility"/>
    <property type="evidence" value="ECO:0007669"/>
    <property type="project" value="TreeGrafter"/>
</dbReference>
<dbReference type="Proteomes" id="UP000054698">
    <property type="component" value="Unassembled WGS sequence"/>
</dbReference>
<dbReference type="Gene3D" id="3.30.70.270">
    <property type="match status" value="1"/>
</dbReference>
<keyword evidence="4" id="KW-0812">Transmembrane</keyword>
<dbReference type="SUPFAM" id="SSF55073">
    <property type="entry name" value="Nucleotide cyclase"/>
    <property type="match status" value="1"/>
</dbReference>
<evidence type="ECO:0000313" key="8">
    <source>
        <dbReference type="Proteomes" id="UP000054698"/>
    </source>
</evidence>
<feature type="transmembrane region" description="Helical" evidence="4">
    <location>
        <begin position="156"/>
        <end position="175"/>
    </location>
</feature>
<feature type="transmembrane region" description="Helical" evidence="4">
    <location>
        <begin position="132"/>
        <end position="150"/>
    </location>
</feature>
<evidence type="ECO:0000313" key="6">
    <source>
        <dbReference type="EMBL" id="KTD03763.1"/>
    </source>
</evidence>
<dbReference type="Proteomes" id="UP000251942">
    <property type="component" value="Unassembled WGS sequence"/>
</dbReference>
<dbReference type="PANTHER" id="PTHR45138">
    <property type="entry name" value="REGULATORY COMPONENTS OF SENSORY TRANSDUCTION SYSTEM"/>
    <property type="match status" value="1"/>
</dbReference>
<dbReference type="PATRIC" id="fig|453.4.peg.388"/>
<accession>A0A0W0U6X0</accession>
<feature type="domain" description="GGDEF" evidence="5">
    <location>
        <begin position="231"/>
        <end position="362"/>
    </location>
</feature>
<feature type="transmembrane region" description="Helical" evidence="4">
    <location>
        <begin position="76"/>
        <end position="96"/>
    </location>
</feature>
<keyword evidence="7" id="KW-0808">Transferase</keyword>
<dbReference type="InterPro" id="IPR050469">
    <property type="entry name" value="Diguanylate_Cyclase"/>
</dbReference>
<name>A0A0W0U6X0_9GAMM</name>
<dbReference type="InterPro" id="IPR029787">
    <property type="entry name" value="Nucleotide_cyclase"/>
</dbReference>
<dbReference type="InterPro" id="IPR000160">
    <property type="entry name" value="GGDEF_dom"/>
</dbReference>
<evidence type="ECO:0000256" key="1">
    <source>
        <dbReference type="ARBA" id="ARBA00001946"/>
    </source>
</evidence>
<dbReference type="GO" id="GO:0043709">
    <property type="term" value="P:cell adhesion involved in single-species biofilm formation"/>
    <property type="evidence" value="ECO:0007669"/>
    <property type="project" value="TreeGrafter"/>
</dbReference>
<dbReference type="GO" id="GO:0052621">
    <property type="term" value="F:diguanylate cyclase activity"/>
    <property type="evidence" value="ECO:0007669"/>
    <property type="project" value="UniProtKB-EC"/>
</dbReference>
<protein>
    <recommendedName>
        <fullName evidence="2">diguanylate cyclase</fullName>
        <ecNumber evidence="2">2.7.7.65</ecNumber>
    </recommendedName>
</protein>
<evidence type="ECO:0000256" key="3">
    <source>
        <dbReference type="ARBA" id="ARBA00034247"/>
    </source>
</evidence>
<dbReference type="FunFam" id="3.30.70.270:FF:000001">
    <property type="entry name" value="Diguanylate cyclase domain protein"/>
    <property type="match status" value="1"/>
</dbReference>
<dbReference type="CDD" id="cd01949">
    <property type="entry name" value="GGDEF"/>
    <property type="match status" value="1"/>
</dbReference>
<dbReference type="NCBIfam" id="TIGR00254">
    <property type="entry name" value="GGDEF"/>
    <property type="match status" value="1"/>
</dbReference>
<reference evidence="7 9" key="2">
    <citation type="submission" date="2018-06" db="EMBL/GenBank/DDBJ databases">
        <authorList>
            <consortium name="Pathogen Informatics"/>
            <person name="Doyle S."/>
        </authorList>
    </citation>
    <scope>NUCLEOTIDE SEQUENCE [LARGE SCALE GENOMIC DNA]</scope>
    <source>
        <strain evidence="7 9">NCTC12022</strain>
    </source>
</reference>
<evidence type="ECO:0000313" key="9">
    <source>
        <dbReference type="Proteomes" id="UP000251942"/>
    </source>
</evidence>
<comment type="catalytic activity">
    <reaction evidence="3">
        <text>2 GTP = 3',3'-c-di-GMP + 2 diphosphate</text>
        <dbReference type="Rhea" id="RHEA:24898"/>
        <dbReference type="ChEBI" id="CHEBI:33019"/>
        <dbReference type="ChEBI" id="CHEBI:37565"/>
        <dbReference type="ChEBI" id="CHEBI:58805"/>
        <dbReference type="EC" id="2.7.7.65"/>
    </reaction>
</comment>
<dbReference type="GO" id="GO:0005886">
    <property type="term" value="C:plasma membrane"/>
    <property type="evidence" value="ECO:0007669"/>
    <property type="project" value="TreeGrafter"/>
</dbReference>